<dbReference type="Proteomes" id="UP001310594">
    <property type="component" value="Unassembled WGS sequence"/>
</dbReference>
<comment type="caution">
    <text evidence="2">The sequence shown here is derived from an EMBL/GenBank/DDBJ whole genome shotgun (WGS) entry which is preliminary data.</text>
</comment>
<dbReference type="AlphaFoldDB" id="A0AAN7ZQM7"/>
<gene>
    <name evidence="2" type="ORF">LTR97_012194</name>
</gene>
<keyword evidence="1" id="KW-0732">Signal</keyword>
<feature type="chain" id="PRO_5042859952" evidence="1">
    <location>
        <begin position="20"/>
        <end position="166"/>
    </location>
</feature>
<dbReference type="EMBL" id="JAVRQU010000024">
    <property type="protein sequence ID" value="KAK5690638.1"/>
    <property type="molecule type" value="Genomic_DNA"/>
</dbReference>
<reference evidence="2" key="1">
    <citation type="submission" date="2023-08" db="EMBL/GenBank/DDBJ databases">
        <title>Black Yeasts Isolated from many extreme environments.</title>
        <authorList>
            <person name="Coleine C."/>
            <person name="Stajich J.E."/>
            <person name="Selbmann L."/>
        </authorList>
    </citation>
    <scope>NUCLEOTIDE SEQUENCE</scope>
    <source>
        <strain evidence="2">CCFEE 5810</strain>
    </source>
</reference>
<evidence type="ECO:0000313" key="2">
    <source>
        <dbReference type="EMBL" id="KAK5690638.1"/>
    </source>
</evidence>
<organism evidence="2 3">
    <name type="scientific">Elasticomyces elasticus</name>
    <dbReference type="NCBI Taxonomy" id="574655"/>
    <lineage>
        <taxon>Eukaryota</taxon>
        <taxon>Fungi</taxon>
        <taxon>Dikarya</taxon>
        <taxon>Ascomycota</taxon>
        <taxon>Pezizomycotina</taxon>
        <taxon>Dothideomycetes</taxon>
        <taxon>Dothideomycetidae</taxon>
        <taxon>Mycosphaerellales</taxon>
        <taxon>Teratosphaeriaceae</taxon>
        <taxon>Elasticomyces</taxon>
    </lineage>
</organism>
<feature type="signal peptide" evidence="1">
    <location>
        <begin position="1"/>
        <end position="19"/>
    </location>
</feature>
<name>A0AAN7ZQM7_9PEZI</name>
<accession>A0AAN7ZQM7</accession>
<protein>
    <submittedName>
        <fullName evidence="2">Uncharacterized protein</fullName>
    </submittedName>
</protein>
<evidence type="ECO:0000313" key="3">
    <source>
        <dbReference type="Proteomes" id="UP001310594"/>
    </source>
</evidence>
<evidence type="ECO:0000256" key="1">
    <source>
        <dbReference type="SAM" id="SignalP"/>
    </source>
</evidence>
<proteinExistence type="predicted"/>
<sequence>MVVISKLAALLGAATTASAVFWDMDLIFARFRDETCQDLYAMNYVHSDHCFNSYTNGASDRVFSFQYKPRRKHDKDDKRRGCKVTVFDELDCMGESYSLGDAHGTFGTCGTIDFNSTWGYQSLSVVCEDHKIDTSDEHKYISGPSNDPICKQKLWHPLCIQNHHDN</sequence>